<reference evidence="14 15" key="1">
    <citation type="submission" date="2019-01" db="EMBL/GenBank/DDBJ databases">
        <title>Draft genome sequences of the type strains of six Macrococcus species.</title>
        <authorList>
            <person name="Mazhar S."/>
            <person name="Altermann E."/>
            <person name="Hill C."/>
            <person name="Mcauliffe O."/>
        </authorList>
    </citation>
    <scope>NUCLEOTIDE SEQUENCE [LARGE SCALE GENOMIC DNA]</scope>
    <source>
        <strain evidence="14 15">CCM4815</strain>
    </source>
</reference>
<sequence>MKKELREWFVAIIVAMILIIVIRQFLGISYNVKGESMDPTFRNDDRVVVSKISKELGHIKRGDVIVLHHDKKHDYIKRVIGQAGDKISYKNDILYINDQPVEENYLEENKKSKMFENLTPDFNIETLESTKAKAVPEGKIFVLGDNRLNSFDSEEFGFVNEEQIVGKVVLRYYPFREIKTNFEADQLSNIEK</sequence>
<keyword evidence="10 12" id="KW-0472">Membrane</keyword>
<dbReference type="InterPro" id="IPR036286">
    <property type="entry name" value="LexA/Signal_pep-like_sf"/>
</dbReference>
<dbReference type="NCBIfam" id="TIGR02227">
    <property type="entry name" value="sigpep_I_bact"/>
    <property type="match status" value="1"/>
</dbReference>
<comment type="subcellular location">
    <subcellularLocation>
        <location evidence="3">Cell membrane</location>
        <topology evidence="3">Single-pass type II membrane protein</topology>
    </subcellularLocation>
    <subcellularLocation>
        <location evidence="12">Membrane</location>
        <topology evidence="12">Single-pass type II membrane protein</topology>
    </subcellularLocation>
</comment>
<dbReference type="OrthoDB" id="9802919at2"/>
<evidence type="ECO:0000256" key="7">
    <source>
        <dbReference type="ARBA" id="ARBA00022692"/>
    </source>
</evidence>
<evidence type="ECO:0000256" key="8">
    <source>
        <dbReference type="ARBA" id="ARBA00022801"/>
    </source>
</evidence>
<dbReference type="GO" id="GO:0009003">
    <property type="term" value="F:signal peptidase activity"/>
    <property type="evidence" value="ECO:0007669"/>
    <property type="project" value="UniProtKB-EC"/>
</dbReference>
<keyword evidence="9 12" id="KW-1133">Transmembrane helix</keyword>
<dbReference type="Gene3D" id="2.10.109.10">
    <property type="entry name" value="Umud Fragment, subunit A"/>
    <property type="match status" value="1"/>
</dbReference>
<keyword evidence="8 12" id="KW-0378">Hydrolase</keyword>
<comment type="catalytic activity">
    <reaction evidence="1 12">
        <text>Cleavage of hydrophobic, N-terminal signal or leader sequences from secreted and periplasmic proteins.</text>
        <dbReference type="EC" id="3.4.21.89"/>
    </reaction>
</comment>
<dbReference type="InterPro" id="IPR000223">
    <property type="entry name" value="Pept_S26A_signal_pept_1"/>
</dbReference>
<feature type="domain" description="Peptidase S26" evidence="13">
    <location>
        <begin position="5"/>
        <end position="173"/>
    </location>
</feature>
<comment type="similarity">
    <text evidence="4 12">Belongs to the peptidase S26 family.</text>
</comment>
<dbReference type="InterPro" id="IPR019533">
    <property type="entry name" value="Peptidase_S26"/>
</dbReference>
<dbReference type="EC" id="3.4.21.89" evidence="12"/>
<dbReference type="PANTHER" id="PTHR43390">
    <property type="entry name" value="SIGNAL PEPTIDASE I"/>
    <property type="match status" value="1"/>
</dbReference>
<organism evidence="14 15">
    <name type="scientific">Macrococcus lamae</name>
    <dbReference type="NCBI Taxonomy" id="198484"/>
    <lineage>
        <taxon>Bacteria</taxon>
        <taxon>Bacillati</taxon>
        <taxon>Bacillota</taxon>
        <taxon>Bacilli</taxon>
        <taxon>Bacillales</taxon>
        <taxon>Staphylococcaceae</taxon>
        <taxon>Macrococcus</taxon>
    </lineage>
</organism>
<dbReference type="GO" id="GO:0004252">
    <property type="term" value="F:serine-type endopeptidase activity"/>
    <property type="evidence" value="ECO:0007669"/>
    <property type="project" value="InterPro"/>
</dbReference>
<gene>
    <name evidence="14" type="primary">lepB</name>
    <name evidence="14" type="ORF">ERX29_01795</name>
</gene>
<protein>
    <recommendedName>
        <fullName evidence="12">Signal peptidase I</fullName>
        <ecNumber evidence="12">3.4.21.89</ecNumber>
    </recommendedName>
</protein>
<evidence type="ECO:0000256" key="10">
    <source>
        <dbReference type="ARBA" id="ARBA00023136"/>
    </source>
</evidence>
<dbReference type="EMBL" id="SCWB01000002">
    <property type="protein sequence ID" value="TDM12761.1"/>
    <property type="molecule type" value="Genomic_DNA"/>
</dbReference>
<dbReference type="Proteomes" id="UP000294802">
    <property type="component" value="Unassembled WGS sequence"/>
</dbReference>
<keyword evidence="15" id="KW-1185">Reference proteome</keyword>
<name>A0A4V3BF55_9STAP</name>
<comment type="caution">
    <text evidence="14">The sequence shown here is derived from an EMBL/GenBank/DDBJ whole genome shotgun (WGS) entry which is preliminary data.</text>
</comment>
<dbReference type="FunFam" id="2.10.109.10:FF:000008">
    <property type="entry name" value="Signal peptidase I"/>
    <property type="match status" value="1"/>
</dbReference>
<dbReference type="RefSeq" id="WP_133442976.1">
    <property type="nucleotide sequence ID" value="NZ_SCWB01000002.1"/>
</dbReference>
<feature type="active site" evidence="11">
    <location>
        <position position="77"/>
    </location>
</feature>
<dbReference type="SUPFAM" id="SSF51306">
    <property type="entry name" value="LexA/Signal peptidase"/>
    <property type="match status" value="1"/>
</dbReference>
<keyword evidence="6 12" id="KW-0645">Protease</keyword>
<feature type="active site" evidence="11">
    <location>
        <position position="36"/>
    </location>
</feature>
<dbReference type="PRINTS" id="PR00727">
    <property type="entry name" value="LEADERPTASE"/>
</dbReference>
<dbReference type="GO" id="GO:0005886">
    <property type="term" value="C:plasma membrane"/>
    <property type="evidence" value="ECO:0007669"/>
    <property type="project" value="UniProtKB-SubCell"/>
</dbReference>
<dbReference type="InterPro" id="IPR019756">
    <property type="entry name" value="Pept_S26A_signal_pept_1_Ser-AS"/>
</dbReference>
<evidence type="ECO:0000256" key="11">
    <source>
        <dbReference type="PIRSR" id="PIRSR600223-1"/>
    </source>
</evidence>
<evidence type="ECO:0000256" key="12">
    <source>
        <dbReference type="RuleBase" id="RU362042"/>
    </source>
</evidence>
<evidence type="ECO:0000259" key="13">
    <source>
        <dbReference type="Pfam" id="PF10502"/>
    </source>
</evidence>
<keyword evidence="7 12" id="KW-0812">Transmembrane</keyword>
<evidence type="ECO:0000256" key="2">
    <source>
        <dbReference type="ARBA" id="ARBA00002312"/>
    </source>
</evidence>
<dbReference type="PROSITE" id="PS00501">
    <property type="entry name" value="SPASE_I_1"/>
    <property type="match status" value="1"/>
</dbReference>
<keyword evidence="5" id="KW-1003">Cell membrane</keyword>
<evidence type="ECO:0000256" key="6">
    <source>
        <dbReference type="ARBA" id="ARBA00022670"/>
    </source>
</evidence>
<evidence type="ECO:0000313" key="15">
    <source>
        <dbReference type="Proteomes" id="UP000294802"/>
    </source>
</evidence>
<evidence type="ECO:0000256" key="5">
    <source>
        <dbReference type="ARBA" id="ARBA00022475"/>
    </source>
</evidence>
<dbReference type="PROSITE" id="PS00761">
    <property type="entry name" value="SPASE_I_3"/>
    <property type="match status" value="1"/>
</dbReference>
<dbReference type="CDD" id="cd06530">
    <property type="entry name" value="S26_SPase_I"/>
    <property type="match status" value="1"/>
</dbReference>
<accession>A0A4V3BF55</accession>
<proteinExistence type="inferred from homology"/>
<evidence type="ECO:0000256" key="9">
    <source>
        <dbReference type="ARBA" id="ARBA00022989"/>
    </source>
</evidence>
<evidence type="ECO:0000256" key="4">
    <source>
        <dbReference type="ARBA" id="ARBA00009370"/>
    </source>
</evidence>
<feature type="transmembrane region" description="Helical" evidence="12">
    <location>
        <begin position="7"/>
        <end position="26"/>
    </location>
</feature>
<dbReference type="PANTHER" id="PTHR43390:SF1">
    <property type="entry name" value="CHLOROPLAST PROCESSING PEPTIDASE"/>
    <property type="match status" value="1"/>
</dbReference>
<evidence type="ECO:0000313" key="14">
    <source>
        <dbReference type="EMBL" id="TDM12761.1"/>
    </source>
</evidence>
<comment type="function">
    <text evidence="2">Essential for cell viability.</text>
</comment>
<dbReference type="Pfam" id="PF10502">
    <property type="entry name" value="Peptidase_S26"/>
    <property type="match status" value="1"/>
</dbReference>
<dbReference type="GO" id="GO:0006465">
    <property type="term" value="P:signal peptide processing"/>
    <property type="evidence" value="ECO:0007669"/>
    <property type="project" value="InterPro"/>
</dbReference>
<dbReference type="InterPro" id="IPR019758">
    <property type="entry name" value="Pept_S26A_signal_pept_1_CS"/>
</dbReference>
<evidence type="ECO:0000256" key="3">
    <source>
        <dbReference type="ARBA" id="ARBA00004401"/>
    </source>
</evidence>
<dbReference type="AlphaFoldDB" id="A0A4V3BF55"/>
<evidence type="ECO:0000256" key="1">
    <source>
        <dbReference type="ARBA" id="ARBA00000677"/>
    </source>
</evidence>